<reference evidence="4 5" key="1">
    <citation type="submission" date="2016-10" db="EMBL/GenBank/DDBJ databases">
        <authorList>
            <person name="de Groot N.N."/>
        </authorList>
    </citation>
    <scope>NUCLEOTIDE SEQUENCE [LARGE SCALE GENOMIC DNA]</scope>
    <source>
        <strain evidence="5">P4-7,KCTC 19426,CECT 7604</strain>
    </source>
</reference>
<organism evidence="4 5">
    <name type="scientific">Nakamurella panacisegetis</name>
    <dbReference type="NCBI Taxonomy" id="1090615"/>
    <lineage>
        <taxon>Bacteria</taxon>
        <taxon>Bacillati</taxon>
        <taxon>Actinomycetota</taxon>
        <taxon>Actinomycetes</taxon>
        <taxon>Nakamurellales</taxon>
        <taxon>Nakamurellaceae</taxon>
        <taxon>Nakamurella</taxon>
    </lineage>
</organism>
<dbReference type="InterPro" id="IPR041522">
    <property type="entry name" value="CdaR_GGDEF"/>
</dbReference>
<feature type="domain" description="CdaR GGDEF-like" evidence="3">
    <location>
        <begin position="274"/>
        <end position="390"/>
    </location>
</feature>
<dbReference type="RefSeq" id="WP_090479355.1">
    <property type="nucleotide sequence ID" value="NZ_LT629710.1"/>
</dbReference>
<feature type="domain" description="PucR C-terminal helix-turn-helix" evidence="2">
    <location>
        <begin position="439"/>
        <end position="494"/>
    </location>
</feature>
<name>A0A1H0S9A7_9ACTN</name>
<dbReference type="InterPro" id="IPR051448">
    <property type="entry name" value="CdaR-like_regulators"/>
</dbReference>
<proteinExistence type="inferred from homology"/>
<comment type="similarity">
    <text evidence="1">Belongs to the CdaR family.</text>
</comment>
<accession>A0A1H0S9A7</accession>
<dbReference type="AlphaFoldDB" id="A0A1H0S9A7"/>
<dbReference type="InterPro" id="IPR025736">
    <property type="entry name" value="PucR_C-HTH_dom"/>
</dbReference>
<sequence length="506" mass="53049">MSPRPSTLPLMLADLLRIEPLASATVLHLAGPTRTVSQVVLAETFDRLRRTPPHSLVVLHAEAATGGWSLAAALHLAWERNFAGVVVTSAVAGASSAALATRLNMSLLLIDTDPVDVALQLAGQISAPAAARALRQALCAEKLTEQTSIRGVLSVLNAELGSTPVALVAGDAVLAGRAGATHERPDVVQVTVPVNGPGEPWATLVAGVPVNASVPVPQVEALLKLARPSLLAAWAQTRLNSATHAAQEAAAFGMLRRLAGTAVLPAPEVEAEVETPSWSTDLGWQVEGMNRAVWIAPLRSVGPPPEELTHLVRSAWQRGRPTWPLIAEDDGWISWQSSSDPADVAPLRKALSSFSGSADTFALAVGVGRAHPGVAGLMRSVAEARLAAHVARQSGRQEVQWFEGVGAPAALAWLPTVEIAKVADLCLGDLMAAHDRVALVDTALAVMDCGGSLVEASHRLGVHRNTVLARIMRAKQLGLVFDDPSQRLALHVLCYALAALHASDSR</sequence>
<evidence type="ECO:0000313" key="5">
    <source>
        <dbReference type="Proteomes" id="UP000198741"/>
    </source>
</evidence>
<dbReference type="Proteomes" id="UP000198741">
    <property type="component" value="Chromosome I"/>
</dbReference>
<dbReference type="OrthoDB" id="3663486at2"/>
<protein>
    <submittedName>
        <fullName evidence="4">PucR C-terminal helix-turn-helix domain-containing protein</fullName>
    </submittedName>
</protein>
<keyword evidence="5" id="KW-1185">Reference proteome</keyword>
<evidence type="ECO:0000259" key="3">
    <source>
        <dbReference type="Pfam" id="PF17853"/>
    </source>
</evidence>
<dbReference type="PANTHER" id="PTHR33744:SF1">
    <property type="entry name" value="DNA-BINDING TRANSCRIPTIONAL ACTIVATOR ADER"/>
    <property type="match status" value="1"/>
</dbReference>
<dbReference type="STRING" id="1090615.SAMN04515671_3948"/>
<dbReference type="InterPro" id="IPR042070">
    <property type="entry name" value="PucR_C-HTH_sf"/>
</dbReference>
<dbReference type="PANTHER" id="PTHR33744">
    <property type="entry name" value="CARBOHYDRATE DIACID REGULATOR"/>
    <property type="match status" value="1"/>
</dbReference>
<dbReference type="EMBL" id="LT629710">
    <property type="protein sequence ID" value="SDP37788.1"/>
    <property type="molecule type" value="Genomic_DNA"/>
</dbReference>
<dbReference type="Pfam" id="PF17853">
    <property type="entry name" value="GGDEF_2"/>
    <property type="match status" value="1"/>
</dbReference>
<dbReference type="Gene3D" id="1.10.10.2840">
    <property type="entry name" value="PucR C-terminal helix-turn-helix domain"/>
    <property type="match status" value="1"/>
</dbReference>
<evidence type="ECO:0000259" key="2">
    <source>
        <dbReference type="Pfam" id="PF13556"/>
    </source>
</evidence>
<gene>
    <name evidence="4" type="ORF">SAMN04515671_3948</name>
</gene>
<evidence type="ECO:0000313" key="4">
    <source>
        <dbReference type="EMBL" id="SDP37788.1"/>
    </source>
</evidence>
<dbReference type="Pfam" id="PF13556">
    <property type="entry name" value="HTH_30"/>
    <property type="match status" value="1"/>
</dbReference>
<evidence type="ECO:0000256" key="1">
    <source>
        <dbReference type="ARBA" id="ARBA00006754"/>
    </source>
</evidence>